<name>A0A2M4CWI3_ANODA</name>
<comment type="similarity">
    <text evidence="3">Belongs to the methyltransferase superfamily. ETFBKMT family.</text>
</comment>
<evidence type="ECO:0000256" key="3">
    <source>
        <dbReference type="ARBA" id="ARBA00037932"/>
    </source>
</evidence>
<dbReference type="SUPFAM" id="SSF53335">
    <property type="entry name" value="S-adenosyl-L-methionine-dependent methyltransferases"/>
    <property type="match status" value="1"/>
</dbReference>
<dbReference type="Pfam" id="PF06325">
    <property type="entry name" value="PrmA"/>
    <property type="match status" value="1"/>
</dbReference>
<evidence type="ECO:0000256" key="5">
    <source>
        <dbReference type="ARBA" id="ARBA00042266"/>
    </source>
</evidence>
<evidence type="ECO:0000256" key="2">
    <source>
        <dbReference type="ARBA" id="ARBA00022679"/>
    </source>
</evidence>
<dbReference type="GO" id="GO:0016279">
    <property type="term" value="F:protein-lysine N-methyltransferase activity"/>
    <property type="evidence" value="ECO:0007669"/>
    <property type="project" value="TreeGrafter"/>
</dbReference>
<keyword evidence="2 6" id="KW-0808">Transferase</keyword>
<dbReference type="GO" id="GO:0005759">
    <property type="term" value="C:mitochondrial matrix"/>
    <property type="evidence" value="ECO:0007669"/>
    <property type="project" value="TreeGrafter"/>
</dbReference>
<dbReference type="CDD" id="cd02440">
    <property type="entry name" value="AdoMet_MTases"/>
    <property type="match status" value="1"/>
</dbReference>
<dbReference type="GO" id="GO:0032259">
    <property type="term" value="P:methylation"/>
    <property type="evidence" value="ECO:0007669"/>
    <property type="project" value="UniProtKB-KW"/>
</dbReference>
<dbReference type="GO" id="GO:0005840">
    <property type="term" value="C:ribosome"/>
    <property type="evidence" value="ECO:0007669"/>
    <property type="project" value="UniProtKB-KW"/>
</dbReference>
<dbReference type="PANTHER" id="PTHR43648">
    <property type="entry name" value="ELECTRON TRANSFER FLAVOPROTEIN BETA SUBUNIT LYSINE METHYLTRANSFERASE"/>
    <property type="match status" value="1"/>
</dbReference>
<organism evidence="6">
    <name type="scientific">Anopheles darlingi</name>
    <name type="common">Mosquito</name>
    <dbReference type="NCBI Taxonomy" id="43151"/>
    <lineage>
        <taxon>Eukaryota</taxon>
        <taxon>Metazoa</taxon>
        <taxon>Ecdysozoa</taxon>
        <taxon>Arthropoda</taxon>
        <taxon>Hexapoda</taxon>
        <taxon>Insecta</taxon>
        <taxon>Pterygota</taxon>
        <taxon>Neoptera</taxon>
        <taxon>Endopterygota</taxon>
        <taxon>Diptera</taxon>
        <taxon>Nematocera</taxon>
        <taxon>Culicoidea</taxon>
        <taxon>Culicidae</taxon>
        <taxon>Anophelinae</taxon>
        <taxon>Anopheles</taxon>
    </lineage>
</organism>
<dbReference type="InterPro" id="IPR050078">
    <property type="entry name" value="Ribosomal_L11_MeTrfase_PrmA"/>
</dbReference>
<dbReference type="PANTHER" id="PTHR43648:SF1">
    <property type="entry name" value="ELECTRON TRANSFER FLAVOPROTEIN BETA SUBUNIT LYSINE METHYLTRANSFERASE"/>
    <property type="match status" value="1"/>
</dbReference>
<dbReference type="InterPro" id="IPR029063">
    <property type="entry name" value="SAM-dependent_MTases_sf"/>
</dbReference>
<dbReference type="Gene3D" id="3.40.50.150">
    <property type="entry name" value="Vaccinia Virus protein VP39"/>
    <property type="match status" value="1"/>
</dbReference>
<evidence type="ECO:0000256" key="1">
    <source>
        <dbReference type="ARBA" id="ARBA00022603"/>
    </source>
</evidence>
<keyword evidence="6" id="KW-0687">Ribonucleoprotein</keyword>
<evidence type="ECO:0000313" key="6">
    <source>
        <dbReference type="EMBL" id="MBW69694.1"/>
    </source>
</evidence>
<proteinExistence type="inferred from homology"/>
<protein>
    <recommendedName>
        <fullName evidence="5">ETFB lysine methyltransferase</fullName>
    </recommendedName>
    <alternativeName>
        <fullName evidence="4">Protein N-lysine methyltransferase METTL20</fullName>
    </alternativeName>
</protein>
<keyword evidence="6" id="KW-0689">Ribosomal protein</keyword>
<accession>A0A2M4CWI3</accession>
<dbReference type="EMBL" id="GGFL01005516">
    <property type="protein sequence ID" value="MBW69694.1"/>
    <property type="molecule type" value="Transcribed_RNA"/>
</dbReference>
<sequence>MTGIAAIIANRSSSYVRIFQTVAEDIMKFPCKPYSIDHSDLPGACVTVSTKALSQKEKICDVAMRSNILSNTFLSRQHMTPEVALHLITPECAIYHQPIGADFPFKNDPFWGFYWPGGQALTRFILDYNDRFRSKSILDLGCGCGASTIAALQVQASHVTANDIDPVALQATLLNVEINGVMNESMLSLNESNLVGCDSGLINCDIIIIGDMFYDKDIAAILHPWMQRLARQGKEIFVGDPGRHGITETSILREMDHIVRYTLPNNVCLENNGFSHVNVWRFRENL</sequence>
<keyword evidence="1 6" id="KW-0489">Methyltransferase</keyword>
<dbReference type="AlphaFoldDB" id="A0A2M4CWI3"/>
<reference evidence="6" key="1">
    <citation type="submission" date="2018-01" db="EMBL/GenBank/DDBJ databases">
        <title>An insight into the sialome of Amazonian anophelines.</title>
        <authorList>
            <person name="Ribeiro J.M."/>
            <person name="Scarpassa V."/>
            <person name="Calvo E."/>
        </authorList>
    </citation>
    <scope>NUCLEOTIDE SEQUENCE</scope>
</reference>
<evidence type="ECO:0000256" key="4">
    <source>
        <dbReference type="ARBA" id="ARBA00041867"/>
    </source>
</evidence>
<dbReference type="VEuPathDB" id="VectorBase:ADAR2_003640"/>